<dbReference type="SUPFAM" id="SSF52172">
    <property type="entry name" value="CheY-like"/>
    <property type="match status" value="1"/>
</dbReference>
<reference evidence="2" key="1">
    <citation type="journal article" date="2014" name="Front. Microbiol.">
        <title>High frequency of phylogenetically diverse reductive dehalogenase-homologous genes in deep subseafloor sedimentary metagenomes.</title>
        <authorList>
            <person name="Kawai M."/>
            <person name="Futagami T."/>
            <person name="Toyoda A."/>
            <person name="Takaki Y."/>
            <person name="Nishi S."/>
            <person name="Hori S."/>
            <person name="Arai W."/>
            <person name="Tsubouchi T."/>
            <person name="Morono Y."/>
            <person name="Uchiyama I."/>
            <person name="Ito T."/>
            <person name="Fujiyama A."/>
            <person name="Inagaki F."/>
            <person name="Takami H."/>
        </authorList>
    </citation>
    <scope>NUCLEOTIDE SEQUENCE</scope>
    <source>
        <strain evidence="2">Expedition CK06-06</strain>
    </source>
</reference>
<dbReference type="EMBL" id="BARU01005065">
    <property type="protein sequence ID" value="GAH26189.1"/>
    <property type="molecule type" value="Genomic_DNA"/>
</dbReference>
<evidence type="ECO:0000259" key="1">
    <source>
        <dbReference type="PROSITE" id="PS50110"/>
    </source>
</evidence>
<sequence>MNIFIISPATNLVYSLKKILNHEGYNVTSVSNINEAIICFKSIINSSGFIDLIILDDDLSDDFSSGQFETGLNFINHFNEEFKSIGYYNGIRVIKTPILIMSSKYSGIEETIEGYNKLGHSIIGKPLHQERLILIIPKVIKQWRQKVISDLDYIGYSITFDGFFHLRP</sequence>
<organism evidence="2">
    <name type="scientific">marine sediment metagenome</name>
    <dbReference type="NCBI Taxonomy" id="412755"/>
    <lineage>
        <taxon>unclassified sequences</taxon>
        <taxon>metagenomes</taxon>
        <taxon>ecological metagenomes</taxon>
    </lineage>
</organism>
<accession>X1F9W8</accession>
<dbReference type="GO" id="GO:0000160">
    <property type="term" value="P:phosphorelay signal transduction system"/>
    <property type="evidence" value="ECO:0007669"/>
    <property type="project" value="InterPro"/>
</dbReference>
<gene>
    <name evidence="2" type="ORF">S03H2_09729</name>
</gene>
<dbReference type="Gene3D" id="3.40.50.2300">
    <property type="match status" value="1"/>
</dbReference>
<dbReference type="AlphaFoldDB" id="X1F9W8"/>
<evidence type="ECO:0000313" key="2">
    <source>
        <dbReference type="EMBL" id="GAH26189.1"/>
    </source>
</evidence>
<feature type="non-terminal residue" evidence="2">
    <location>
        <position position="168"/>
    </location>
</feature>
<feature type="domain" description="Response regulatory" evidence="1">
    <location>
        <begin position="2"/>
        <end position="140"/>
    </location>
</feature>
<protein>
    <recommendedName>
        <fullName evidence="1">Response regulatory domain-containing protein</fullName>
    </recommendedName>
</protein>
<comment type="caution">
    <text evidence="2">The sequence shown here is derived from an EMBL/GenBank/DDBJ whole genome shotgun (WGS) entry which is preliminary data.</text>
</comment>
<dbReference type="PROSITE" id="PS50110">
    <property type="entry name" value="RESPONSE_REGULATORY"/>
    <property type="match status" value="1"/>
</dbReference>
<name>X1F9W8_9ZZZZ</name>
<proteinExistence type="predicted"/>
<dbReference type="InterPro" id="IPR001789">
    <property type="entry name" value="Sig_transdc_resp-reg_receiver"/>
</dbReference>
<dbReference type="InterPro" id="IPR011006">
    <property type="entry name" value="CheY-like_superfamily"/>
</dbReference>